<dbReference type="Proteomes" id="UP001162483">
    <property type="component" value="Unassembled WGS sequence"/>
</dbReference>
<dbReference type="PANTHER" id="PTHR13800:SF2">
    <property type="entry name" value="TRANSIENT RECEPTOR POTENTIAL CATION CHANNEL SUBFAMILY M MEMBER 2"/>
    <property type="match status" value="1"/>
</dbReference>
<evidence type="ECO:0000313" key="11">
    <source>
        <dbReference type="Proteomes" id="UP001162483"/>
    </source>
</evidence>
<keyword evidence="4" id="KW-1133">Transmembrane helix</keyword>
<keyword evidence="6" id="KW-0472">Membrane</keyword>
<organism evidence="10 11">
    <name type="scientific">Staurois parvus</name>
    <dbReference type="NCBI Taxonomy" id="386267"/>
    <lineage>
        <taxon>Eukaryota</taxon>
        <taxon>Metazoa</taxon>
        <taxon>Chordata</taxon>
        <taxon>Craniata</taxon>
        <taxon>Vertebrata</taxon>
        <taxon>Euteleostomi</taxon>
        <taxon>Amphibia</taxon>
        <taxon>Batrachia</taxon>
        <taxon>Anura</taxon>
        <taxon>Neobatrachia</taxon>
        <taxon>Ranoidea</taxon>
        <taxon>Ranidae</taxon>
        <taxon>Staurois</taxon>
    </lineage>
</organism>
<evidence type="ECO:0000256" key="5">
    <source>
        <dbReference type="ARBA" id="ARBA00023065"/>
    </source>
</evidence>
<feature type="domain" description="TRPM SLOG" evidence="8">
    <location>
        <begin position="1"/>
        <end position="86"/>
    </location>
</feature>
<dbReference type="EMBL" id="CATNWA010009638">
    <property type="protein sequence ID" value="CAI9558338.1"/>
    <property type="molecule type" value="Genomic_DNA"/>
</dbReference>
<evidence type="ECO:0000256" key="3">
    <source>
        <dbReference type="ARBA" id="ARBA00022692"/>
    </source>
</evidence>
<evidence type="ECO:0000256" key="1">
    <source>
        <dbReference type="ARBA" id="ARBA00004141"/>
    </source>
</evidence>
<keyword evidence="5" id="KW-0406">Ion transport</keyword>
<evidence type="ECO:0000256" key="4">
    <source>
        <dbReference type="ARBA" id="ARBA00022989"/>
    </source>
</evidence>
<dbReference type="PANTHER" id="PTHR13800">
    <property type="entry name" value="TRANSIENT RECEPTOR POTENTIAL CATION CHANNEL, SUBFAMILY M, MEMBER 6"/>
    <property type="match status" value="1"/>
</dbReference>
<evidence type="ECO:0000256" key="6">
    <source>
        <dbReference type="ARBA" id="ARBA00023136"/>
    </source>
</evidence>
<feature type="domain" description="TRPM-like" evidence="9">
    <location>
        <begin position="188"/>
        <end position="398"/>
    </location>
</feature>
<gene>
    <name evidence="10" type="ORF">SPARVUS_LOCUS4872077</name>
</gene>
<evidence type="ECO:0000259" key="9">
    <source>
        <dbReference type="Pfam" id="PF25508"/>
    </source>
</evidence>
<protein>
    <recommendedName>
        <fullName evidence="12">Transient receptor potential cation channel subfamily M member 2</fullName>
    </recommendedName>
</protein>
<dbReference type="InterPro" id="IPR041491">
    <property type="entry name" value="TRPM_SLOG"/>
</dbReference>
<dbReference type="InterPro" id="IPR057366">
    <property type="entry name" value="TRPM-like"/>
</dbReference>
<feature type="non-terminal residue" evidence="10">
    <location>
        <position position="1"/>
    </location>
</feature>
<dbReference type="Pfam" id="PF18139">
    <property type="entry name" value="LSDAT_euk"/>
    <property type="match status" value="1"/>
</dbReference>
<sequence>FILVDDGTNGRYGAEIILRAKLEKFISQQTKLKGGVAIKIPIVCVVLEGGTGTLDTIYNAISNNTPCVIVEGSGRAADFIAQVAQLPISKITVSLIQEKLPTLSPDKCDTFTEDKIVELTKQIQDIMRHSQLLTIFQADKDDQHNIDDAIIQALLKASLRLDQQGHENWEHQLKLAVAWNRVDIARSEIFTDDHQWKPSDLHPVMTTALIDNKPAFVKLFLEHGVHLEEYATQETILNLYNNTDPSCLFHGKLAKILEDEKVRYKLTATPKLCLHHVSQVLRELLGGFTKHLYPKPKRAESSRLSIIVPHIKINVQKDPFRSSHKRSHGKPPCSMDPVRDLLIWAVVQNRKELANIFWAQCHDCIAAALGCSKILKELSKEEEDTDPSEDMLALAEDF</sequence>
<keyword evidence="3" id="KW-0812">Transmembrane</keyword>
<evidence type="ECO:0000259" key="8">
    <source>
        <dbReference type="Pfam" id="PF18139"/>
    </source>
</evidence>
<dbReference type="InterPro" id="IPR050927">
    <property type="entry name" value="TRPM"/>
</dbReference>
<evidence type="ECO:0000313" key="10">
    <source>
        <dbReference type="EMBL" id="CAI9558338.1"/>
    </source>
</evidence>
<name>A0ABN9CE39_9NEOB</name>
<accession>A0ABN9CE39</accession>
<evidence type="ECO:0008006" key="12">
    <source>
        <dbReference type="Google" id="ProtNLM"/>
    </source>
</evidence>
<keyword evidence="7" id="KW-0407">Ion channel</keyword>
<evidence type="ECO:0000256" key="2">
    <source>
        <dbReference type="ARBA" id="ARBA00022448"/>
    </source>
</evidence>
<proteinExistence type="predicted"/>
<feature type="non-terminal residue" evidence="10">
    <location>
        <position position="398"/>
    </location>
</feature>
<comment type="caution">
    <text evidence="10">The sequence shown here is derived from an EMBL/GenBank/DDBJ whole genome shotgun (WGS) entry which is preliminary data.</text>
</comment>
<comment type="subcellular location">
    <subcellularLocation>
        <location evidence="1">Membrane</location>
        <topology evidence="1">Multi-pass membrane protein</topology>
    </subcellularLocation>
</comment>
<dbReference type="Pfam" id="PF25508">
    <property type="entry name" value="TRPM2"/>
    <property type="match status" value="1"/>
</dbReference>
<reference evidence="10" key="1">
    <citation type="submission" date="2023-05" db="EMBL/GenBank/DDBJ databases">
        <authorList>
            <person name="Stuckert A."/>
        </authorList>
    </citation>
    <scope>NUCLEOTIDE SEQUENCE</scope>
</reference>
<evidence type="ECO:0000256" key="7">
    <source>
        <dbReference type="ARBA" id="ARBA00023303"/>
    </source>
</evidence>
<keyword evidence="11" id="KW-1185">Reference proteome</keyword>
<keyword evidence="2" id="KW-0813">Transport</keyword>